<name>A0A5C5ZUS3_9BACT</name>
<protein>
    <submittedName>
        <fullName evidence="1">Uncharacterized protein</fullName>
    </submittedName>
</protein>
<proteinExistence type="predicted"/>
<evidence type="ECO:0000313" key="1">
    <source>
        <dbReference type="EMBL" id="TWT91314.1"/>
    </source>
</evidence>
<keyword evidence="2" id="KW-1185">Reference proteome</keyword>
<reference evidence="1 2" key="1">
    <citation type="submission" date="2019-02" db="EMBL/GenBank/DDBJ databases">
        <title>Deep-cultivation of Planctomycetes and their phenomic and genomic characterization uncovers novel biology.</title>
        <authorList>
            <person name="Wiegand S."/>
            <person name="Jogler M."/>
            <person name="Boedeker C."/>
            <person name="Pinto D."/>
            <person name="Vollmers J."/>
            <person name="Rivas-Marin E."/>
            <person name="Kohn T."/>
            <person name="Peeters S.H."/>
            <person name="Heuer A."/>
            <person name="Rast P."/>
            <person name="Oberbeckmann S."/>
            <person name="Bunk B."/>
            <person name="Jeske O."/>
            <person name="Meyerdierks A."/>
            <person name="Storesund J.E."/>
            <person name="Kallscheuer N."/>
            <person name="Luecker S."/>
            <person name="Lage O.M."/>
            <person name="Pohl T."/>
            <person name="Merkel B.J."/>
            <person name="Hornburger P."/>
            <person name="Mueller R.-W."/>
            <person name="Bruemmer F."/>
            <person name="Labrenz M."/>
            <person name="Spormann A.M."/>
            <person name="Op Den Camp H."/>
            <person name="Overmann J."/>
            <person name="Amann R."/>
            <person name="Jetten M.S.M."/>
            <person name="Mascher T."/>
            <person name="Medema M.H."/>
            <person name="Devos D.P."/>
            <person name="Kaster A.-K."/>
            <person name="Ovreas L."/>
            <person name="Rohde M."/>
            <person name="Galperin M.Y."/>
            <person name="Jogler C."/>
        </authorList>
    </citation>
    <scope>NUCLEOTIDE SEQUENCE [LARGE SCALE GENOMIC DNA]</scope>
    <source>
        <strain evidence="1 2">Pla52n</strain>
    </source>
</reference>
<dbReference type="Proteomes" id="UP000320176">
    <property type="component" value="Unassembled WGS sequence"/>
</dbReference>
<accession>A0A5C5ZUS3</accession>
<organism evidence="1 2">
    <name type="scientific">Stieleria varia</name>
    <dbReference type="NCBI Taxonomy" id="2528005"/>
    <lineage>
        <taxon>Bacteria</taxon>
        <taxon>Pseudomonadati</taxon>
        <taxon>Planctomycetota</taxon>
        <taxon>Planctomycetia</taxon>
        <taxon>Pirellulales</taxon>
        <taxon>Pirellulaceae</taxon>
        <taxon>Stieleria</taxon>
    </lineage>
</organism>
<dbReference type="EMBL" id="SJPN01000017">
    <property type="protein sequence ID" value="TWT91314.1"/>
    <property type="molecule type" value="Genomic_DNA"/>
</dbReference>
<dbReference type="OrthoDB" id="269669at2"/>
<sequence>MNVALCRADGIYQGGTNLAARWRVSRVTLDQLQAIEISVLWYTDGKGDQDLHVHHFERLDESQIQRTGLADEHRLTCELPATPLSYHGHLISVRWCIRMRLFLSDGREIVTEQPFYLAASSPSTLV</sequence>
<evidence type="ECO:0000313" key="2">
    <source>
        <dbReference type="Proteomes" id="UP000320176"/>
    </source>
</evidence>
<dbReference type="RefSeq" id="WP_146523536.1">
    <property type="nucleotide sequence ID" value="NZ_CP151726.1"/>
</dbReference>
<comment type="caution">
    <text evidence="1">The sequence shown here is derived from an EMBL/GenBank/DDBJ whole genome shotgun (WGS) entry which is preliminary data.</text>
</comment>
<dbReference type="AlphaFoldDB" id="A0A5C5ZUS3"/>
<gene>
    <name evidence="1" type="ORF">Pla52n_66480</name>
</gene>